<dbReference type="InterPro" id="IPR001041">
    <property type="entry name" value="2Fe-2S_ferredoxin-type"/>
</dbReference>
<dbReference type="InterPro" id="IPR012292">
    <property type="entry name" value="Globin/Proto"/>
</dbReference>
<evidence type="ECO:0000256" key="1">
    <source>
        <dbReference type="ARBA" id="ARBA00007874"/>
    </source>
</evidence>
<evidence type="ECO:0000256" key="8">
    <source>
        <dbReference type="ARBA" id="ARBA00023014"/>
    </source>
</evidence>
<accession>A0ABT7HG94</accession>
<dbReference type="CDD" id="cd00207">
    <property type="entry name" value="fer2"/>
    <property type="match status" value="1"/>
</dbReference>
<evidence type="ECO:0000256" key="5">
    <source>
        <dbReference type="ARBA" id="ARBA00022723"/>
    </source>
</evidence>
<sequence>MFKVEYLGSHYNCGSEETILEAMLRQGVKFPFSCRKGSCHACIHIAEKGSLPPDSQKGLSSEQVDEGFFLPCVCKPTDSLSIIPGNKRTLNKKLPAGASEGGTFLSPDPEMWEALDDGRVLAEILEDFYTEAFSDERLSPFFHGVTQQRAQEKQYLFLRQKFTGEKVYFGDRPKNAHHWMVISNDLFDYRESLMMECLKRHNLPEHLIERWRSLENSFRGDIVKDEPWNRKIGDIEMPVSGYGEVTLEIGSLCDSCNAEIQEGTTVRYHLRLGTLYCPNCMNSPVEG</sequence>
<evidence type="ECO:0000313" key="11">
    <source>
        <dbReference type="EMBL" id="MDK9559409.1"/>
    </source>
</evidence>
<keyword evidence="12" id="KW-1185">Reference proteome</keyword>
<dbReference type="CDD" id="cd00454">
    <property type="entry name" value="TrHb1_N"/>
    <property type="match status" value="1"/>
</dbReference>
<dbReference type="InterPro" id="IPR009050">
    <property type="entry name" value="Globin-like_sf"/>
</dbReference>
<evidence type="ECO:0000256" key="4">
    <source>
        <dbReference type="ARBA" id="ARBA00022714"/>
    </source>
</evidence>
<dbReference type="Proteomes" id="UP001223547">
    <property type="component" value="Unassembled WGS sequence"/>
</dbReference>
<feature type="domain" description="2Fe-2S ferredoxin-type" evidence="10">
    <location>
        <begin position="1"/>
        <end position="88"/>
    </location>
</feature>
<dbReference type="SUPFAM" id="SSF54292">
    <property type="entry name" value="2Fe-2S ferredoxin-like"/>
    <property type="match status" value="1"/>
</dbReference>
<proteinExistence type="inferred from homology"/>
<evidence type="ECO:0000256" key="3">
    <source>
        <dbReference type="ARBA" id="ARBA00022617"/>
    </source>
</evidence>
<evidence type="ECO:0000256" key="9">
    <source>
        <dbReference type="ARBA" id="ARBA00034078"/>
    </source>
</evidence>
<dbReference type="InterPro" id="IPR012675">
    <property type="entry name" value="Beta-grasp_dom_sf"/>
</dbReference>
<keyword evidence="5" id="KW-0479">Metal-binding</keyword>
<comment type="similarity">
    <text evidence="1">Belongs to the 2Fe2S plant-type ferredoxin family.</text>
</comment>
<evidence type="ECO:0000313" key="12">
    <source>
        <dbReference type="Proteomes" id="UP001223547"/>
    </source>
</evidence>
<evidence type="ECO:0000256" key="6">
    <source>
        <dbReference type="ARBA" id="ARBA00022982"/>
    </source>
</evidence>
<keyword evidence="2" id="KW-0813">Transport</keyword>
<dbReference type="InterPro" id="IPR001486">
    <property type="entry name" value="Hemoglobin_trunc"/>
</dbReference>
<name>A0ABT7HG94_9GAMM</name>
<comment type="caution">
    <text evidence="11">The sequence shown here is derived from an EMBL/GenBank/DDBJ whole genome shotgun (WGS) entry which is preliminary data.</text>
</comment>
<dbReference type="Pfam" id="PF01152">
    <property type="entry name" value="Bac_globin"/>
    <property type="match status" value="1"/>
</dbReference>
<keyword evidence="7" id="KW-0408">Iron</keyword>
<dbReference type="EMBL" id="JASSQD010000003">
    <property type="protein sequence ID" value="MDK9559409.1"/>
    <property type="molecule type" value="Genomic_DNA"/>
</dbReference>
<comment type="cofactor">
    <cofactor evidence="9">
        <name>[2Fe-2S] cluster</name>
        <dbReference type="ChEBI" id="CHEBI:190135"/>
    </cofactor>
</comment>
<evidence type="ECO:0000256" key="2">
    <source>
        <dbReference type="ARBA" id="ARBA00022448"/>
    </source>
</evidence>
<dbReference type="Pfam" id="PF00111">
    <property type="entry name" value="Fer2"/>
    <property type="match status" value="1"/>
</dbReference>
<dbReference type="InterPro" id="IPR036010">
    <property type="entry name" value="2Fe-2S_ferredoxin-like_sf"/>
</dbReference>
<dbReference type="PANTHER" id="PTHR43112">
    <property type="entry name" value="FERREDOXIN"/>
    <property type="match status" value="1"/>
</dbReference>
<dbReference type="Gene3D" id="1.10.490.10">
    <property type="entry name" value="Globins"/>
    <property type="match status" value="1"/>
</dbReference>
<keyword evidence="6" id="KW-0249">Electron transport</keyword>
<organism evidence="11 12">
    <name type="scientific">Marinobacter albus</name>
    <dbReference type="NCBI Taxonomy" id="3030833"/>
    <lineage>
        <taxon>Bacteria</taxon>
        <taxon>Pseudomonadati</taxon>
        <taxon>Pseudomonadota</taxon>
        <taxon>Gammaproteobacteria</taxon>
        <taxon>Pseudomonadales</taxon>
        <taxon>Marinobacteraceae</taxon>
        <taxon>Marinobacter</taxon>
    </lineage>
</organism>
<keyword evidence="4" id="KW-0001">2Fe-2S</keyword>
<dbReference type="PROSITE" id="PS51085">
    <property type="entry name" value="2FE2S_FER_2"/>
    <property type="match status" value="1"/>
</dbReference>
<dbReference type="Gene3D" id="3.10.20.30">
    <property type="match status" value="1"/>
</dbReference>
<dbReference type="RefSeq" id="WP_219868593.1">
    <property type="nucleotide sequence ID" value="NZ_JASSQD010000003.1"/>
</dbReference>
<evidence type="ECO:0000259" key="10">
    <source>
        <dbReference type="PROSITE" id="PS51085"/>
    </source>
</evidence>
<evidence type="ECO:0000256" key="7">
    <source>
        <dbReference type="ARBA" id="ARBA00023004"/>
    </source>
</evidence>
<dbReference type="SUPFAM" id="SSF46458">
    <property type="entry name" value="Globin-like"/>
    <property type="match status" value="1"/>
</dbReference>
<keyword evidence="8" id="KW-0411">Iron-sulfur</keyword>
<dbReference type="PANTHER" id="PTHR43112:SF3">
    <property type="entry name" value="FERREDOXIN-2, CHLOROPLASTIC"/>
    <property type="match status" value="1"/>
</dbReference>
<gene>
    <name evidence="11" type="ORF">QQF73_17375</name>
</gene>
<reference evidence="11 12" key="1">
    <citation type="submission" date="2023-05" db="EMBL/GenBank/DDBJ databases">
        <title>Marinobacter albus sp. nov., a marine bacterium isolated from sand in a coastal intertidal zone of huludao.</title>
        <authorList>
            <person name="Deng T."/>
        </authorList>
    </citation>
    <scope>NUCLEOTIDE SEQUENCE [LARGE SCALE GENOMIC DNA]</scope>
    <source>
        <strain evidence="11 12">M216</strain>
    </source>
</reference>
<protein>
    <submittedName>
        <fullName evidence="11">2Fe-2S iron-sulfur cluster-binding protein</fullName>
    </submittedName>
</protein>
<keyword evidence="3" id="KW-0349">Heme</keyword>